<evidence type="ECO:0000259" key="1">
    <source>
        <dbReference type="PROSITE" id="PS50943"/>
    </source>
</evidence>
<dbReference type="InterPro" id="IPR024747">
    <property type="entry name" value="Pyridox_Oxase-rel"/>
</dbReference>
<dbReference type="InterPro" id="IPR010982">
    <property type="entry name" value="Lambda_DNA-bd_dom_sf"/>
</dbReference>
<dbReference type="Proteomes" id="UP001183615">
    <property type="component" value="Unassembled WGS sequence"/>
</dbReference>
<dbReference type="Gene3D" id="2.30.110.10">
    <property type="entry name" value="Electron Transport, Fmn-binding Protein, Chain A"/>
    <property type="match status" value="1"/>
</dbReference>
<proteinExistence type="predicted"/>
<dbReference type="SUPFAM" id="SSF50475">
    <property type="entry name" value="FMN-binding split barrel"/>
    <property type="match status" value="1"/>
</dbReference>
<dbReference type="CDD" id="cd00093">
    <property type="entry name" value="HTH_XRE"/>
    <property type="match status" value="1"/>
</dbReference>
<comment type="caution">
    <text evidence="2">The sequence shown here is derived from an EMBL/GenBank/DDBJ whole genome shotgun (WGS) entry which is preliminary data.</text>
</comment>
<evidence type="ECO:0000313" key="2">
    <source>
        <dbReference type="EMBL" id="MDT0443922.1"/>
    </source>
</evidence>
<name>A0ABU2S4M6_9ACTN</name>
<keyword evidence="3" id="KW-1185">Reference proteome</keyword>
<organism evidence="2 3">
    <name type="scientific">Streptomyces johnsoniae</name>
    <dbReference type="NCBI Taxonomy" id="3075532"/>
    <lineage>
        <taxon>Bacteria</taxon>
        <taxon>Bacillati</taxon>
        <taxon>Actinomycetota</taxon>
        <taxon>Actinomycetes</taxon>
        <taxon>Kitasatosporales</taxon>
        <taxon>Streptomycetaceae</taxon>
        <taxon>Streptomyces</taxon>
    </lineage>
</organism>
<dbReference type="Pfam" id="PF12900">
    <property type="entry name" value="Pyridox_ox_2"/>
    <property type="match status" value="1"/>
</dbReference>
<dbReference type="RefSeq" id="WP_311618223.1">
    <property type="nucleotide sequence ID" value="NZ_JAVREV010000007.1"/>
</dbReference>
<dbReference type="InterPro" id="IPR012349">
    <property type="entry name" value="Split_barrel_FMN-bd"/>
</dbReference>
<feature type="domain" description="HTH cro/C1-type" evidence="1">
    <location>
        <begin position="16"/>
        <end position="70"/>
    </location>
</feature>
<dbReference type="Gene3D" id="1.10.260.40">
    <property type="entry name" value="lambda repressor-like DNA-binding domains"/>
    <property type="match status" value="1"/>
</dbReference>
<accession>A0ABU2S4M6</accession>
<sequence>MSDETRNHRSDIGRRVALRREQLGLSREDVADRAGVAPQYLRYLEERPASPSQASLTRVARALDTTVSELSGAEPQPAGQHAAPHGRLIELDTDACYQLVAEHNVGRIALDTASGPAIVPVTYSLVDGAIVFRVKANGSGVSCVREAAETAFEVDHLDELRGVGWSVLVVGRPRQITDPAEVAALAGRTGVRPGEEERDASELWVRLHPERVTGRRVHLE</sequence>
<evidence type="ECO:0000313" key="3">
    <source>
        <dbReference type="Proteomes" id="UP001183615"/>
    </source>
</evidence>
<dbReference type="Pfam" id="PF01381">
    <property type="entry name" value="HTH_3"/>
    <property type="match status" value="1"/>
</dbReference>
<gene>
    <name evidence="2" type="ORF">RM779_15170</name>
</gene>
<dbReference type="InterPro" id="IPR001387">
    <property type="entry name" value="Cro/C1-type_HTH"/>
</dbReference>
<dbReference type="SMART" id="SM00530">
    <property type="entry name" value="HTH_XRE"/>
    <property type="match status" value="1"/>
</dbReference>
<reference evidence="3" key="1">
    <citation type="submission" date="2023-07" db="EMBL/GenBank/DDBJ databases">
        <title>30 novel species of actinomycetes from the DSMZ collection.</title>
        <authorList>
            <person name="Nouioui I."/>
        </authorList>
    </citation>
    <scope>NUCLEOTIDE SEQUENCE [LARGE SCALE GENOMIC DNA]</scope>
    <source>
        <strain evidence="3">DSM 41886</strain>
    </source>
</reference>
<dbReference type="SUPFAM" id="SSF47413">
    <property type="entry name" value="lambda repressor-like DNA-binding domains"/>
    <property type="match status" value="1"/>
</dbReference>
<dbReference type="EMBL" id="JAVREV010000007">
    <property type="protein sequence ID" value="MDT0443922.1"/>
    <property type="molecule type" value="Genomic_DNA"/>
</dbReference>
<dbReference type="PROSITE" id="PS50943">
    <property type="entry name" value="HTH_CROC1"/>
    <property type="match status" value="1"/>
</dbReference>
<protein>
    <submittedName>
        <fullName evidence="2">Pyridoxamine 5'-phosphate oxidase family protein</fullName>
    </submittedName>
</protein>